<sequence>MKTFYFTLLYLILGGALLSAQTLPYQIANNSEFPDDEVYVAVVGEIGGFVWVDPVNGQVNRMSRSDNTVPGPVINGNLGPGLDGRYANCFRKLSDIPGKTVNIPKIAGCRILISFGSPLYLYFFGYDGDPRGYAAPNLENPTDPNQGITFESIELTYNEFGIFNNTSRVDAFQYPIGLEVEGVNFFKKVGELKSSQEIQDEWARTAPPEFQGLLKRDQGIIKFPTKDDSFPTNYMDGYIDAIWSKYRNAELYFNSGDAGRWRGRVQGDNFVFTRESDGQVATIPGKPTTLMAMEGSGVMASGQRWDLVVQAQMVAAITRHAIDLNAPSGAFQDFGDASRYYQVEPYNWYSKFFHRTDISFEGQTYTFAYDDVFDQSSTISTGQPLRAKITLGPIKVDGDGDATDPDPLPSRLIEAESFSYFNGVQKEACFEGGENVGYINKGSWMAYSDINFPSSGNYLIEYRVASAIDGGRFSSDLEAGKTVLGELSVPNTGGWQNWTTISQTVNVNAGTYQFGLYSISGGWNINWIRITPQGNSTALRADLTQEAISETNTVMYPNPFFDTVTFGRGEGEIDVMILNIEGREVLAPHTLKAGSSLDLSTLEKGMYIVKMKTGSGEKTQRLLKN</sequence>
<evidence type="ECO:0000256" key="2">
    <source>
        <dbReference type="SAM" id="SignalP"/>
    </source>
</evidence>
<feature type="signal peptide" evidence="2">
    <location>
        <begin position="1"/>
        <end position="20"/>
    </location>
</feature>
<dbReference type="InterPro" id="IPR005084">
    <property type="entry name" value="CBM6"/>
</dbReference>
<dbReference type="Gene3D" id="2.60.120.260">
    <property type="entry name" value="Galactose-binding domain-like"/>
    <property type="match status" value="1"/>
</dbReference>
<proteinExistence type="predicted"/>
<evidence type="ECO:0000256" key="1">
    <source>
        <dbReference type="ARBA" id="ARBA00022729"/>
    </source>
</evidence>
<feature type="domain" description="CBM6" evidence="3">
    <location>
        <begin position="411"/>
        <end position="531"/>
    </location>
</feature>
<evidence type="ECO:0000313" key="6">
    <source>
        <dbReference type="Proteomes" id="UP000185728"/>
    </source>
</evidence>
<dbReference type="Gene3D" id="2.60.110.10">
    <property type="entry name" value="Thaumatin"/>
    <property type="match status" value="1"/>
</dbReference>
<keyword evidence="1 2" id="KW-0732">Signal</keyword>
<dbReference type="CDD" id="cd09214">
    <property type="entry name" value="GH64-like"/>
    <property type="match status" value="1"/>
</dbReference>
<comment type="caution">
    <text evidence="5">The sequence shown here is derived from an EMBL/GenBank/DDBJ whole genome shotgun (WGS) entry which is preliminary data.</text>
</comment>
<organism evidence="5 6">
    <name type="scientific">Zobellia uliginosa</name>
    <dbReference type="NCBI Taxonomy" id="143224"/>
    <lineage>
        <taxon>Bacteria</taxon>
        <taxon>Pseudomonadati</taxon>
        <taxon>Bacteroidota</taxon>
        <taxon>Flavobacteriia</taxon>
        <taxon>Flavobacteriales</taxon>
        <taxon>Flavobacteriaceae</taxon>
        <taxon>Zobellia</taxon>
    </lineage>
</organism>
<evidence type="ECO:0000259" key="3">
    <source>
        <dbReference type="PROSITE" id="PS51175"/>
    </source>
</evidence>
<dbReference type="PANTHER" id="PTHR38165:SF1">
    <property type="entry name" value="GLUCANASE B"/>
    <property type="match status" value="1"/>
</dbReference>
<dbReference type="SUPFAM" id="SSF49785">
    <property type="entry name" value="Galactose-binding domain-like"/>
    <property type="match status" value="1"/>
</dbReference>
<dbReference type="Proteomes" id="UP000185728">
    <property type="component" value="Unassembled WGS sequence"/>
</dbReference>
<dbReference type="RefSeq" id="WP_076453716.1">
    <property type="nucleotide sequence ID" value="NZ_FTOB01000001.1"/>
</dbReference>
<dbReference type="EMBL" id="FTOB01000001">
    <property type="protein sequence ID" value="SIS43203.1"/>
    <property type="molecule type" value="Genomic_DNA"/>
</dbReference>
<dbReference type="InterPro" id="IPR026444">
    <property type="entry name" value="Secre_tail"/>
</dbReference>
<reference evidence="5 6" key="1">
    <citation type="submission" date="2017-01" db="EMBL/GenBank/DDBJ databases">
        <authorList>
            <person name="Varghese N."/>
            <person name="Submissions S."/>
        </authorList>
    </citation>
    <scope>NUCLEOTIDE SEQUENCE [LARGE SCALE GENOMIC DNA]</scope>
    <source>
        <strain evidence="5 6">DSM 2061</strain>
    </source>
</reference>
<dbReference type="Pfam" id="PF16483">
    <property type="entry name" value="Glyco_hydro_64"/>
    <property type="match status" value="1"/>
</dbReference>
<dbReference type="PROSITE" id="PS52006">
    <property type="entry name" value="GH64"/>
    <property type="match status" value="1"/>
</dbReference>
<dbReference type="Pfam" id="PF03422">
    <property type="entry name" value="CBM_6"/>
    <property type="match status" value="1"/>
</dbReference>
<dbReference type="Gene3D" id="3.30.920.50">
    <property type="entry name" value="Beta-1,3-glucanase, C-terminal domain"/>
    <property type="match status" value="1"/>
</dbReference>
<dbReference type="PANTHER" id="PTHR38165">
    <property type="match status" value="1"/>
</dbReference>
<gene>
    <name evidence="5" type="ORF">SAMN05421766_101944</name>
</gene>
<protein>
    <submittedName>
        <fullName evidence="5">Por secretion system C-terminal sorting domain-containing protein</fullName>
    </submittedName>
</protein>
<dbReference type="InterPro" id="IPR037176">
    <property type="entry name" value="Osmotin/thaumatin-like_sf"/>
</dbReference>
<dbReference type="InterPro" id="IPR032477">
    <property type="entry name" value="Glyco_hydro_64"/>
</dbReference>
<accession>A0ABY1KJZ9</accession>
<dbReference type="SMART" id="SM00606">
    <property type="entry name" value="CBD_IV"/>
    <property type="match status" value="1"/>
</dbReference>
<feature type="chain" id="PRO_5047232351" evidence="2">
    <location>
        <begin position="21"/>
        <end position="625"/>
    </location>
</feature>
<evidence type="ECO:0000259" key="4">
    <source>
        <dbReference type="PROSITE" id="PS52006"/>
    </source>
</evidence>
<dbReference type="PROSITE" id="PS51175">
    <property type="entry name" value="CBM6"/>
    <property type="match status" value="1"/>
</dbReference>
<dbReference type="NCBIfam" id="TIGR04183">
    <property type="entry name" value="Por_Secre_tail"/>
    <property type="match status" value="1"/>
</dbReference>
<dbReference type="Pfam" id="PF18962">
    <property type="entry name" value="Por_Secre_tail"/>
    <property type="match status" value="1"/>
</dbReference>
<evidence type="ECO:0000313" key="5">
    <source>
        <dbReference type="EMBL" id="SIS43203.1"/>
    </source>
</evidence>
<dbReference type="CDD" id="cd04080">
    <property type="entry name" value="CBM6_cellulase-like"/>
    <property type="match status" value="1"/>
</dbReference>
<name>A0ABY1KJZ9_9FLAO</name>
<keyword evidence="6" id="KW-1185">Reference proteome</keyword>
<dbReference type="InterPro" id="IPR006584">
    <property type="entry name" value="Cellulose-bd_IV"/>
</dbReference>
<feature type="domain" description="GH64" evidence="4">
    <location>
        <begin position="20"/>
        <end position="393"/>
    </location>
</feature>
<dbReference type="InterPro" id="IPR042517">
    <property type="entry name" value="Glyco_hydro_64_N_2"/>
</dbReference>
<dbReference type="InterPro" id="IPR037398">
    <property type="entry name" value="Glyco_hydro_64_fam"/>
</dbReference>
<dbReference type="InterPro" id="IPR008979">
    <property type="entry name" value="Galactose-bd-like_sf"/>
</dbReference>